<feature type="zinc finger region" description="C3H1-type" evidence="1">
    <location>
        <begin position="935"/>
        <end position="963"/>
    </location>
</feature>
<keyword evidence="1" id="KW-0862">Zinc</keyword>
<dbReference type="OrthoDB" id="2270193at2759"/>
<dbReference type="InterPro" id="IPR000571">
    <property type="entry name" value="Znf_CCCH"/>
</dbReference>
<feature type="region of interest" description="Disordered" evidence="3">
    <location>
        <begin position="27"/>
        <end position="54"/>
    </location>
</feature>
<feature type="compositionally biased region" description="Polar residues" evidence="3">
    <location>
        <begin position="433"/>
        <end position="445"/>
    </location>
</feature>
<feature type="domain" description="C3H1-type" evidence="4">
    <location>
        <begin position="935"/>
        <end position="963"/>
    </location>
</feature>
<evidence type="ECO:0000313" key="5">
    <source>
        <dbReference type="EMBL" id="KAF5364012.1"/>
    </source>
</evidence>
<keyword evidence="1" id="KW-0479">Metal-binding</keyword>
<dbReference type="PANTHER" id="PTHR37543:SF1">
    <property type="entry name" value="CCCH ZINC FINGER DNA BINDING PROTEIN (AFU_ORTHOLOGUE AFUA_5G12760)"/>
    <property type="match status" value="1"/>
</dbReference>
<dbReference type="PROSITE" id="PS50103">
    <property type="entry name" value="ZF_C3H1"/>
    <property type="match status" value="2"/>
</dbReference>
<organism evidence="5 6">
    <name type="scientific">Leucocoprinus leucothites</name>
    <dbReference type="NCBI Taxonomy" id="201217"/>
    <lineage>
        <taxon>Eukaryota</taxon>
        <taxon>Fungi</taxon>
        <taxon>Dikarya</taxon>
        <taxon>Basidiomycota</taxon>
        <taxon>Agaricomycotina</taxon>
        <taxon>Agaricomycetes</taxon>
        <taxon>Agaricomycetidae</taxon>
        <taxon>Agaricales</taxon>
        <taxon>Agaricineae</taxon>
        <taxon>Agaricaceae</taxon>
        <taxon>Leucocoprinus</taxon>
    </lineage>
</organism>
<comment type="caution">
    <text evidence="5">The sequence shown here is derived from an EMBL/GenBank/DDBJ whole genome shotgun (WGS) entry which is preliminary data.</text>
</comment>
<evidence type="ECO:0000256" key="1">
    <source>
        <dbReference type="PROSITE-ProRule" id="PRU00723"/>
    </source>
</evidence>
<proteinExistence type="predicted"/>
<dbReference type="Gene3D" id="4.10.1000.10">
    <property type="entry name" value="Zinc finger, CCCH-type"/>
    <property type="match status" value="2"/>
</dbReference>
<dbReference type="GO" id="GO:0008270">
    <property type="term" value="F:zinc ion binding"/>
    <property type="evidence" value="ECO:0007669"/>
    <property type="project" value="UniProtKB-KW"/>
</dbReference>
<dbReference type="PANTHER" id="PTHR37543">
    <property type="entry name" value="CCCH ZINC FINGER DNA BINDING PROTEIN (AFU_ORTHOLOGUE AFUA_5G12760)"/>
    <property type="match status" value="1"/>
</dbReference>
<gene>
    <name evidence="5" type="ORF">D9756_000524</name>
</gene>
<accession>A0A8H5LNS7</accession>
<dbReference type="InterPro" id="IPR057683">
    <property type="entry name" value="DUF7923"/>
</dbReference>
<feature type="zinc finger region" description="C3H1-type" evidence="1">
    <location>
        <begin position="488"/>
        <end position="516"/>
    </location>
</feature>
<feature type="region of interest" description="Disordered" evidence="3">
    <location>
        <begin position="392"/>
        <end position="486"/>
    </location>
</feature>
<dbReference type="SMART" id="SM00356">
    <property type="entry name" value="ZnF_C3H1"/>
    <property type="match status" value="3"/>
</dbReference>
<dbReference type="EMBL" id="JAACJO010000001">
    <property type="protein sequence ID" value="KAF5364012.1"/>
    <property type="molecule type" value="Genomic_DNA"/>
</dbReference>
<name>A0A8H5LNS7_9AGAR</name>
<dbReference type="Pfam" id="PF25540">
    <property type="entry name" value="DUF7923"/>
    <property type="match status" value="2"/>
</dbReference>
<evidence type="ECO:0000259" key="4">
    <source>
        <dbReference type="PROSITE" id="PS50103"/>
    </source>
</evidence>
<feature type="coiled-coil region" evidence="2">
    <location>
        <begin position="572"/>
        <end position="623"/>
    </location>
</feature>
<dbReference type="Proteomes" id="UP000559027">
    <property type="component" value="Unassembled WGS sequence"/>
</dbReference>
<evidence type="ECO:0000256" key="3">
    <source>
        <dbReference type="SAM" id="MobiDB-lite"/>
    </source>
</evidence>
<feature type="region of interest" description="Disordered" evidence="3">
    <location>
        <begin position="903"/>
        <end position="928"/>
    </location>
</feature>
<protein>
    <recommendedName>
        <fullName evidence="4">C3H1-type domain-containing protein</fullName>
    </recommendedName>
</protein>
<keyword evidence="1" id="KW-0863">Zinc-finger</keyword>
<feature type="region of interest" description="Disordered" evidence="3">
    <location>
        <begin position="834"/>
        <end position="874"/>
    </location>
</feature>
<feature type="compositionally biased region" description="Polar residues" evidence="3">
    <location>
        <begin position="401"/>
        <end position="426"/>
    </location>
</feature>
<sequence>MRVLRSYQHRTLNRNLNACPQRVHYPYSRSLPSNSSRSRVRREGLYHNGHTPTSIRIPARRPRRSLVPFQIWIHSAVLVHKDPTDHRIAHSLSPFQTRSLSSLESEIPRLPVVHCFDYIMNVYQSSEPLLHKIESIKDEVLKLVSVETLLQDKIQQLESELNVFKKAYTDASSKETLLEEQCKQVKRDAERQKEAFEQQLQASRVVVLLDGDGAIFLPHLIARGQVGGQKAAIMLLEGIKEHMLSLGDNRQFQISVYIFFNRQGLTKTLGYCGHPAARVHFDDFVVGFNQATERLLMVDVGSDKEAADSKMRAFLDDEIRLPQTFKLVFGGCHDNGYVTTLRSHITSGFRNKFILLKSYSENAAGYHDLQLPVLSIPGLFITEKLTASPAQSFVPLPRQIPQFSDLQTRDTSPPSSGRSDPSQSPQKPGGRNVDTSPFVTYSRILSKQVERHPTTDSDTSSENNDDDISVTHNTGGTRRLNPSLPLSKQKPPPCTLFYLANNCKHGTKCIYAHDYILDADHYEEIKKNARKSPCPATNRDEICTWGDNCCYGHTCPSGVKCAYLKLGKCRFVGELEEKIKQLETELQVYKRIFSDTNADKRRLEEENEQLKVASEKQKENLEKHAAGSRVTVLLDGDGAIFTPELIALGQVGGHKAASKLSESVKAHVRSLNENHQFQLSVYIFFNKRGLLETFLRCSYHSARTRLEDFVMGFNQASERFIMVDVGSGKEAADSKIKGTAFYDKIEVSSLIKALTAFLEDEIRLPQTYKILFGGCHDNGYVTTIRSHITSGFKHKLILLQSYTEHAAGFGGLELPVLSIPGLFISQKLASGPGQDPLVSSRSLSPPLSDAPIQDTVPSSSARGDNTPAIEVGGRVPTPYFSPTIHPSTLLTQAERFSALGSETASDHGYNTEGHGYPGTNPNVPRRLDPNLPLSRQKPPPCTVHYLLNNCKYGARCIYAHDYAIELEHYAEIKANAKKIPCPVVNKNQNCAWGDTCCYGHTCPSGTKCYFFKKGRCKFVGAYMHKAKDPTNTAG</sequence>
<feature type="domain" description="C3H1-type" evidence="4">
    <location>
        <begin position="488"/>
        <end position="516"/>
    </location>
</feature>
<feature type="coiled-coil region" evidence="2">
    <location>
        <begin position="147"/>
        <end position="206"/>
    </location>
</feature>
<keyword evidence="6" id="KW-1185">Reference proteome</keyword>
<feature type="compositionally biased region" description="Low complexity" evidence="3">
    <location>
        <begin position="836"/>
        <end position="847"/>
    </location>
</feature>
<evidence type="ECO:0000256" key="2">
    <source>
        <dbReference type="SAM" id="Coils"/>
    </source>
</evidence>
<keyword evidence="2" id="KW-0175">Coiled coil</keyword>
<feature type="compositionally biased region" description="Low complexity" evidence="3">
    <location>
        <begin position="28"/>
        <end position="37"/>
    </location>
</feature>
<dbReference type="AlphaFoldDB" id="A0A8H5LNS7"/>
<evidence type="ECO:0000313" key="6">
    <source>
        <dbReference type="Proteomes" id="UP000559027"/>
    </source>
</evidence>
<reference evidence="5 6" key="1">
    <citation type="journal article" date="2020" name="ISME J.">
        <title>Uncovering the hidden diversity of litter-decomposition mechanisms in mushroom-forming fungi.</title>
        <authorList>
            <person name="Floudas D."/>
            <person name="Bentzer J."/>
            <person name="Ahren D."/>
            <person name="Johansson T."/>
            <person name="Persson P."/>
            <person name="Tunlid A."/>
        </authorList>
    </citation>
    <scope>NUCLEOTIDE SEQUENCE [LARGE SCALE GENOMIC DNA]</scope>
    <source>
        <strain evidence="5 6">CBS 146.42</strain>
    </source>
</reference>